<dbReference type="Pfam" id="PF12840">
    <property type="entry name" value="HTH_20"/>
    <property type="match status" value="1"/>
</dbReference>
<proteinExistence type="predicted"/>
<name>A0A0D4BY54_9MICC</name>
<organism evidence="1 2">
    <name type="scientific">Psychromicrobium lacuslunae</name>
    <dbReference type="NCBI Taxonomy" id="1618207"/>
    <lineage>
        <taxon>Bacteria</taxon>
        <taxon>Bacillati</taxon>
        <taxon>Actinomycetota</taxon>
        <taxon>Actinomycetes</taxon>
        <taxon>Micrococcales</taxon>
        <taxon>Micrococcaceae</taxon>
        <taxon>Psychromicrobium</taxon>
    </lineage>
</organism>
<evidence type="ECO:0000313" key="2">
    <source>
        <dbReference type="Proteomes" id="UP000061839"/>
    </source>
</evidence>
<dbReference type="HOGENOM" id="CLU_097480_0_0_11"/>
<gene>
    <name evidence="1" type="ORF">UM93_05070</name>
</gene>
<dbReference type="CDD" id="cd00090">
    <property type="entry name" value="HTH_ARSR"/>
    <property type="match status" value="1"/>
</dbReference>
<dbReference type="OrthoDB" id="9788770at2"/>
<dbReference type="AlphaFoldDB" id="A0A0D4BY54"/>
<dbReference type="Proteomes" id="UP000061839">
    <property type="component" value="Chromosome"/>
</dbReference>
<dbReference type="InterPro" id="IPR036388">
    <property type="entry name" value="WH-like_DNA-bd_sf"/>
</dbReference>
<keyword evidence="2" id="KW-1185">Reference proteome</keyword>
<dbReference type="PATRIC" id="fig|1618207.4.peg.1032"/>
<dbReference type="InterPro" id="IPR011991">
    <property type="entry name" value="ArsR-like_HTH"/>
</dbReference>
<reference evidence="1 2" key="1">
    <citation type="journal article" date="2015" name="Genome Announc.">
        <title>Complete Genome Sequencing of Protease-Producing Novel Arthrobacter sp. Strain IHBB 11108 Using PacBio Single-Molecule Real-Time Sequencing Technology.</title>
        <authorList>
            <person name="Kiran S."/>
            <person name="Swarnkar M.K."/>
            <person name="Pal M."/>
            <person name="Thakur R."/>
            <person name="Tewari R."/>
            <person name="Singh A.K."/>
            <person name="Gulati A."/>
        </authorList>
    </citation>
    <scope>NUCLEOTIDE SEQUENCE [LARGE SCALE GENOMIC DNA]</scope>
    <source>
        <strain evidence="1 2">IHBB 11108</strain>
    </source>
</reference>
<dbReference type="EMBL" id="CP011005">
    <property type="protein sequence ID" value="AJT41045.1"/>
    <property type="molecule type" value="Genomic_DNA"/>
</dbReference>
<protein>
    <submittedName>
        <fullName evidence="1">ArsR family transcriptional regulator</fullName>
    </submittedName>
</protein>
<dbReference type="RefSeq" id="WP_045074101.1">
    <property type="nucleotide sequence ID" value="NZ_CP011005.1"/>
</dbReference>
<dbReference type="Gene3D" id="1.10.10.10">
    <property type="entry name" value="Winged helix-like DNA-binding domain superfamily/Winged helix DNA-binding domain"/>
    <property type="match status" value="1"/>
</dbReference>
<dbReference type="SUPFAM" id="SSF46785">
    <property type="entry name" value="Winged helix' DNA-binding domain"/>
    <property type="match status" value="1"/>
</dbReference>
<sequence length="211" mass="22723">MEELAVIDDPAVAEACLDPIRSMLLAELRQPASASMLAKKLGLARQKVNYHLKTLEQYGLAELVEERRKGNVNERILQASAASFVISPGALAVLQPNPGEAADQFSARWLIAVASRLITDVGMLMKGAEAAGQQLATFALDGEVSFASPASRAAFTEELAQQLALLAAKYHDEQSPGARKHRIAFALHPSVKAVKTINSKQNSNQNHKADQ</sequence>
<accession>A0A0D4BY54</accession>
<dbReference type="InterPro" id="IPR036390">
    <property type="entry name" value="WH_DNA-bd_sf"/>
</dbReference>
<dbReference type="STRING" id="1618207.UM93_05070"/>
<evidence type="ECO:0000313" key="1">
    <source>
        <dbReference type="EMBL" id="AJT41045.1"/>
    </source>
</evidence>
<dbReference type="KEGG" id="ari:UM93_05070"/>